<organism evidence="2 3">
    <name type="scientific">Marinobacterium lutimaris</name>
    <dbReference type="NCBI Taxonomy" id="568106"/>
    <lineage>
        <taxon>Bacteria</taxon>
        <taxon>Pseudomonadati</taxon>
        <taxon>Pseudomonadota</taxon>
        <taxon>Gammaproteobacteria</taxon>
        <taxon>Oceanospirillales</taxon>
        <taxon>Oceanospirillaceae</taxon>
        <taxon>Marinobacterium</taxon>
    </lineage>
</organism>
<dbReference type="Gene3D" id="3.20.20.220">
    <property type="match status" value="1"/>
</dbReference>
<accession>A0A1H5ZE55</accession>
<dbReference type="SUPFAM" id="SSF51730">
    <property type="entry name" value="FAD-linked oxidoreductase"/>
    <property type="match status" value="1"/>
</dbReference>
<dbReference type="Proteomes" id="UP000236745">
    <property type="component" value="Unassembled WGS sequence"/>
</dbReference>
<sequence>MNEWTYTMNQTLRDKFADPTRGVYFIGTTPPRESTSDEQMQEIAEKLLGRLAALEYDGLIVYDIQDESSRIDTPRPFPFKRTRDPREYSRLISGLSDRETITYKSVAQRDRADFENWLEETWNEYKLQNVVLVGSPSSEGDIRLPLPEAYKAIGANAHPFHLGGVTIAERHAIKGNEHERILGKQENGVEFFVSQAVYNPQATIDLLASYARTCRERGIEPKRIVLTFSPCGSAKTLEFMEWLGISIPHATRWRILDAENPLLESIRICQNSLDQIIEACLPLGLPLGLNIESLTNRKEEIDAAVQLYRLLKATLDLQLAEQQLG</sequence>
<dbReference type="AlphaFoldDB" id="A0A1H5ZE55"/>
<name>A0A1H5ZE55_9GAMM</name>
<protein>
    <submittedName>
        <fullName evidence="2">5,10-methylenetetrahydrofolate reductase</fullName>
    </submittedName>
</protein>
<keyword evidence="1" id="KW-0560">Oxidoreductase</keyword>
<proteinExistence type="predicted"/>
<evidence type="ECO:0000313" key="2">
    <source>
        <dbReference type="EMBL" id="SEG33656.1"/>
    </source>
</evidence>
<evidence type="ECO:0000313" key="3">
    <source>
        <dbReference type="Proteomes" id="UP000236745"/>
    </source>
</evidence>
<gene>
    <name evidence="2" type="ORF">SAMN05444390_1012099</name>
</gene>
<dbReference type="EMBL" id="FNVQ01000001">
    <property type="protein sequence ID" value="SEG33656.1"/>
    <property type="molecule type" value="Genomic_DNA"/>
</dbReference>
<keyword evidence="3" id="KW-1185">Reference proteome</keyword>
<reference evidence="2 3" key="1">
    <citation type="submission" date="2016-10" db="EMBL/GenBank/DDBJ databases">
        <authorList>
            <person name="de Groot N.N."/>
        </authorList>
    </citation>
    <scope>NUCLEOTIDE SEQUENCE [LARGE SCALE GENOMIC DNA]</scope>
    <source>
        <strain evidence="2 3">DSM 22012</strain>
    </source>
</reference>
<dbReference type="GO" id="GO:0016491">
    <property type="term" value="F:oxidoreductase activity"/>
    <property type="evidence" value="ECO:0007669"/>
    <property type="project" value="UniProtKB-KW"/>
</dbReference>
<dbReference type="InterPro" id="IPR029041">
    <property type="entry name" value="FAD-linked_oxidoreductase-like"/>
</dbReference>
<evidence type="ECO:0000256" key="1">
    <source>
        <dbReference type="ARBA" id="ARBA00023002"/>
    </source>
</evidence>